<evidence type="ECO:0000313" key="1">
    <source>
        <dbReference type="EMBL" id="JAH67434.1"/>
    </source>
</evidence>
<organism evidence="1">
    <name type="scientific">Anguilla anguilla</name>
    <name type="common">European freshwater eel</name>
    <name type="synonym">Muraena anguilla</name>
    <dbReference type="NCBI Taxonomy" id="7936"/>
    <lineage>
        <taxon>Eukaryota</taxon>
        <taxon>Metazoa</taxon>
        <taxon>Chordata</taxon>
        <taxon>Craniata</taxon>
        <taxon>Vertebrata</taxon>
        <taxon>Euteleostomi</taxon>
        <taxon>Actinopterygii</taxon>
        <taxon>Neopterygii</taxon>
        <taxon>Teleostei</taxon>
        <taxon>Anguilliformes</taxon>
        <taxon>Anguillidae</taxon>
        <taxon>Anguilla</taxon>
    </lineage>
</organism>
<name>A0A0E9UNI9_ANGAN</name>
<dbReference type="EMBL" id="GBXM01041143">
    <property type="protein sequence ID" value="JAH67434.1"/>
    <property type="molecule type" value="Transcribed_RNA"/>
</dbReference>
<sequence>MEGAETLRSSYNYDTYLTTGSRTSDFKFARSYNDCTTLVDQTLKRSPGGTEDNEISEPSSKWATLGKYMYFLNIFSLENIS</sequence>
<accession>A0A0E9UNI9</accession>
<protein>
    <submittedName>
        <fullName evidence="1">Uncharacterized protein</fullName>
    </submittedName>
</protein>
<proteinExistence type="predicted"/>
<reference evidence="1" key="1">
    <citation type="submission" date="2014-11" db="EMBL/GenBank/DDBJ databases">
        <authorList>
            <person name="Amaro Gonzalez C."/>
        </authorList>
    </citation>
    <scope>NUCLEOTIDE SEQUENCE</scope>
</reference>
<dbReference type="AlphaFoldDB" id="A0A0E9UNI9"/>
<reference evidence="1" key="2">
    <citation type="journal article" date="2015" name="Fish Shellfish Immunol.">
        <title>Early steps in the European eel (Anguilla anguilla)-Vibrio vulnificus interaction in the gills: Role of the RtxA13 toxin.</title>
        <authorList>
            <person name="Callol A."/>
            <person name="Pajuelo D."/>
            <person name="Ebbesson L."/>
            <person name="Teles M."/>
            <person name="MacKenzie S."/>
            <person name="Amaro C."/>
        </authorList>
    </citation>
    <scope>NUCLEOTIDE SEQUENCE</scope>
</reference>